<dbReference type="PANTHER" id="PTHR36923">
    <property type="entry name" value="FERREDOXIN"/>
    <property type="match status" value="1"/>
</dbReference>
<evidence type="ECO:0000313" key="11">
    <source>
        <dbReference type="Proteomes" id="UP001183607"/>
    </source>
</evidence>
<keyword evidence="3 8" id="KW-0479">Metal-binding</keyword>
<dbReference type="Gene3D" id="3.30.70.20">
    <property type="match status" value="1"/>
</dbReference>
<comment type="function">
    <text evidence="8">Ferredoxins are iron-sulfur proteins that transfer electrons in a wide variety of metabolic reactions.</text>
</comment>
<dbReference type="GO" id="GO:0051538">
    <property type="term" value="F:3 iron, 4 sulfur cluster binding"/>
    <property type="evidence" value="ECO:0007669"/>
    <property type="project" value="UniProtKB-KW"/>
</dbReference>
<evidence type="ECO:0000256" key="6">
    <source>
        <dbReference type="ARBA" id="ARBA00023014"/>
    </source>
</evidence>
<dbReference type="AlphaFoldDB" id="A0ABD5EBH7"/>
<evidence type="ECO:0000256" key="8">
    <source>
        <dbReference type="RuleBase" id="RU368020"/>
    </source>
</evidence>
<keyword evidence="4 8" id="KW-0249">Electron transport</keyword>
<accession>A0ABD5EBH7</accession>
<dbReference type="InterPro" id="IPR010693">
    <property type="entry name" value="Divergent_4Fe-4S_mono-cluster"/>
</dbReference>
<evidence type="ECO:0000256" key="7">
    <source>
        <dbReference type="ARBA" id="ARBA00023291"/>
    </source>
</evidence>
<dbReference type="PRINTS" id="PR00352">
    <property type="entry name" value="3FE4SFRDOXIN"/>
</dbReference>
<organism evidence="10 11">
    <name type="scientific">Streptomyces evansiae</name>
    <dbReference type="NCBI Taxonomy" id="3075535"/>
    <lineage>
        <taxon>Bacteria</taxon>
        <taxon>Bacillati</taxon>
        <taxon>Actinomycetota</taxon>
        <taxon>Actinomycetes</taxon>
        <taxon>Kitasatosporales</taxon>
        <taxon>Streptomycetaceae</taxon>
        <taxon>Streptomyces</taxon>
    </lineage>
</organism>
<comment type="caution">
    <text evidence="10">The sequence shown here is derived from an EMBL/GenBank/DDBJ whole genome shotgun (WGS) entry which is preliminary data.</text>
</comment>
<dbReference type="Proteomes" id="UP001183607">
    <property type="component" value="Unassembled WGS sequence"/>
</dbReference>
<evidence type="ECO:0000256" key="3">
    <source>
        <dbReference type="ARBA" id="ARBA00022723"/>
    </source>
</evidence>
<gene>
    <name evidence="10" type="ORF">RM574_24930</name>
</gene>
<keyword evidence="2 8" id="KW-0813">Transport</keyword>
<sequence>MSTPGGPRPRVEARTEVCVGAGQCVLAAPGVFDQDEEDGLVRLLDARPEAALLPSVREARHRCPSGAITLHDGTAH</sequence>
<dbReference type="InterPro" id="IPR051269">
    <property type="entry name" value="Fe-S_cluster_ET"/>
</dbReference>
<dbReference type="GO" id="GO:0005506">
    <property type="term" value="F:iron ion binding"/>
    <property type="evidence" value="ECO:0007669"/>
    <property type="project" value="UniProtKB-UniRule"/>
</dbReference>
<dbReference type="RefSeq" id="WP_093854502.1">
    <property type="nucleotide sequence ID" value="NZ_JAVRER010000052.1"/>
</dbReference>
<dbReference type="InterPro" id="IPR001080">
    <property type="entry name" value="3Fe4S_ferredoxin"/>
</dbReference>
<feature type="domain" description="Divergent 4Fe-4S mono-cluster" evidence="9">
    <location>
        <begin position="10"/>
        <end position="71"/>
    </location>
</feature>
<comment type="cofactor">
    <cofactor evidence="1">
        <name>[3Fe-4S] cluster</name>
        <dbReference type="ChEBI" id="CHEBI:21137"/>
    </cofactor>
</comment>
<evidence type="ECO:0000256" key="1">
    <source>
        <dbReference type="ARBA" id="ARBA00001927"/>
    </source>
</evidence>
<dbReference type="Pfam" id="PF06902">
    <property type="entry name" value="Fer4_19"/>
    <property type="match status" value="1"/>
</dbReference>
<dbReference type="PANTHER" id="PTHR36923:SF3">
    <property type="entry name" value="FERREDOXIN"/>
    <property type="match status" value="1"/>
</dbReference>
<protein>
    <recommendedName>
        <fullName evidence="8">Ferredoxin</fullName>
    </recommendedName>
</protein>
<name>A0ABD5EBH7_9ACTN</name>
<reference evidence="11" key="1">
    <citation type="submission" date="2023-07" db="EMBL/GenBank/DDBJ databases">
        <title>30 novel species of actinomycetes from the DSMZ collection.</title>
        <authorList>
            <person name="Nouioui I."/>
        </authorList>
    </citation>
    <scope>NUCLEOTIDE SEQUENCE [LARGE SCALE GENOMIC DNA]</scope>
    <source>
        <strain evidence="11">DSM 41982</strain>
    </source>
</reference>
<evidence type="ECO:0000256" key="5">
    <source>
        <dbReference type="ARBA" id="ARBA00023004"/>
    </source>
</evidence>
<evidence type="ECO:0000256" key="4">
    <source>
        <dbReference type="ARBA" id="ARBA00022982"/>
    </source>
</evidence>
<keyword evidence="6 8" id="KW-0411">Iron-sulfur</keyword>
<keyword evidence="5 8" id="KW-0408">Iron</keyword>
<proteinExistence type="predicted"/>
<evidence type="ECO:0000313" key="10">
    <source>
        <dbReference type="EMBL" id="MDT0418728.1"/>
    </source>
</evidence>
<dbReference type="EMBL" id="JAVRER010000052">
    <property type="protein sequence ID" value="MDT0418728.1"/>
    <property type="molecule type" value="Genomic_DNA"/>
</dbReference>
<evidence type="ECO:0000256" key="2">
    <source>
        <dbReference type="ARBA" id="ARBA00022448"/>
    </source>
</evidence>
<evidence type="ECO:0000259" key="9">
    <source>
        <dbReference type="Pfam" id="PF06902"/>
    </source>
</evidence>
<keyword evidence="7" id="KW-0003">3Fe-4S</keyword>
<dbReference type="GO" id="GO:0009055">
    <property type="term" value="F:electron transfer activity"/>
    <property type="evidence" value="ECO:0007669"/>
    <property type="project" value="UniProtKB-UniRule"/>
</dbReference>
<dbReference type="SUPFAM" id="SSF54862">
    <property type="entry name" value="4Fe-4S ferredoxins"/>
    <property type="match status" value="1"/>
</dbReference>